<dbReference type="OrthoDB" id="10559400at2759"/>
<gene>
    <name evidence="1" type="ORF">ANCDUO_10551</name>
</gene>
<dbReference type="AlphaFoldDB" id="A0A0C2GK38"/>
<sequence length="82" mass="9374">MKESRGCRSRFRDLAKQRRDASSASGMIETECFQELNVFFEEDGSLVPSLRPDGQMQLDKKNGSSSAGFFSRLFKRKLFLTD</sequence>
<name>A0A0C2GK38_9BILA</name>
<keyword evidence="2" id="KW-1185">Reference proteome</keyword>
<dbReference type="Gene3D" id="1.10.167.10">
    <property type="entry name" value="Regulator of G-protein Signalling 4, domain 2"/>
    <property type="match status" value="1"/>
</dbReference>
<reference evidence="1 2" key="1">
    <citation type="submission" date="2013-12" db="EMBL/GenBank/DDBJ databases">
        <title>Draft genome of the parsitic nematode Ancylostoma duodenale.</title>
        <authorList>
            <person name="Mitreva M."/>
        </authorList>
    </citation>
    <scope>NUCLEOTIDE SEQUENCE [LARGE SCALE GENOMIC DNA]</scope>
    <source>
        <strain evidence="1 2">Zhejiang</strain>
    </source>
</reference>
<dbReference type="Proteomes" id="UP000054047">
    <property type="component" value="Unassembled WGS sequence"/>
</dbReference>
<evidence type="ECO:0000313" key="1">
    <source>
        <dbReference type="EMBL" id="KIH59229.1"/>
    </source>
</evidence>
<accession>A0A0C2GK38</accession>
<evidence type="ECO:0000313" key="2">
    <source>
        <dbReference type="Proteomes" id="UP000054047"/>
    </source>
</evidence>
<proteinExistence type="predicted"/>
<dbReference type="InterPro" id="IPR044926">
    <property type="entry name" value="RGS_subdomain_2"/>
</dbReference>
<dbReference type="EMBL" id="KN732199">
    <property type="protein sequence ID" value="KIH59229.1"/>
    <property type="molecule type" value="Genomic_DNA"/>
</dbReference>
<protein>
    <submittedName>
        <fullName evidence="1">Uncharacterized protein</fullName>
    </submittedName>
</protein>
<organism evidence="1 2">
    <name type="scientific">Ancylostoma duodenale</name>
    <dbReference type="NCBI Taxonomy" id="51022"/>
    <lineage>
        <taxon>Eukaryota</taxon>
        <taxon>Metazoa</taxon>
        <taxon>Ecdysozoa</taxon>
        <taxon>Nematoda</taxon>
        <taxon>Chromadorea</taxon>
        <taxon>Rhabditida</taxon>
        <taxon>Rhabditina</taxon>
        <taxon>Rhabditomorpha</taxon>
        <taxon>Strongyloidea</taxon>
        <taxon>Ancylostomatidae</taxon>
        <taxon>Ancylostomatinae</taxon>
        <taxon>Ancylostoma</taxon>
    </lineage>
</organism>